<dbReference type="GO" id="GO:0016787">
    <property type="term" value="F:hydrolase activity"/>
    <property type="evidence" value="ECO:0007669"/>
    <property type="project" value="UniProtKB-KW"/>
</dbReference>
<organism evidence="2 3">
    <name type="scientific">Mesorhizobium liriopis</name>
    <dbReference type="NCBI Taxonomy" id="2953882"/>
    <lineage>
        <taxon>Bacteria</taxon>
        <taxon>Pseudomonadati</taxon>
        <taxon>Pseudomonadota</taxon>
        <taxon>Alphaproteobacteria</taxon>
        <taxon>Hyphomicrobiales</taxon>
        <taxon>Phyllobacteriaceae</taxon>
        <taxon>Mesorhizobium</taxon>
    </lineage>
</organism>
<evidence type="ECO:0000313" key="3">
    <source>
        <dbReference type="Proteomes" id="UP001205906"/>
    </source>
</evidence>
<protein>
    <submittedName>
        <fullName evidence="2">Nucleoside triphosphate hydrolase</fullName>
    </submittedName>
</protein>
<sequence>MASDPSPVSEETLARLATLVSEKAENAPRFVVGIAGPPASGKSTLAAALVDRLGARAALVPMDGYHFDDVVLKAKGLSHCKGAPETFDFAGFASLLKRIRANEPEIAVPVFDRSMELARAGAALVTPETPIVVVEGNYLLLDEAPWRDLGSLFDLTVFLDVERDELERRMVERWRFHGREEAAARHWIETNDMPNIDRVRAKRRPANWVV</sequence>
<keyword evidence="3" id="KW-1185">Reference proteome</keyword>
<reference evidence="2 3" key="1">
    <citation type="submission" date="2022-06" db="EMBL/GenBank/DDBJ databases">
        <title>Mesorhizobium sp. strain RP14 Genome sequencing and assembly.</title>
        <authorList>
            <person name="Kim I."/>
        </authorList>
    </citation>
    <scope>NUCLEOTIDE SEQUENCE [LARGE SCALE GENOMIC DNA]</scope>
    <source>
        <strain evidence="3">RP14(2022)</strain>
    </source>
</reference>
<dbReference type="Proteomes" id="UP001205906">
    <property type="component" value="Unassembled WGS sequence"/>
</dbReference>
<accession>A0ABT1C6D1</accession>
<evidence type="ECO:0000313" key="2">
    <source>
        <dbReference type="EMBL" id="MCO6050388.1"/>
    </source>
</evidence>
<dbReference type="Gene3D" id="3.40.50.300">
    <property type="entry name" value="P-loop containing nucleotide triphosphate hydrolases"/>
    <property type="match status" value="1"/>
</dbReference>
<keyword evidence="2" id="KW-0378">Hydrolase</keyword>
<proteinExistence type="predicted"/>
<dbReference type="NCBIfam" id="NF006746">
    <property type="entry name" value="PRK09270.1-5"/>
    <property type="match status" value="1"/>
</dbReference>
<dbReference type="PANTHER" id="PTHR10285">
    <property type="entry name" value="URIDINE KINASE"/>
    <property type="match status" value="1"/>
</dbReference>
<dbReference type="EMBL" id="JAMXQS010000005">
    <property type="protein sequence ID" value="MCO6050388.1"/>
    <property type="molecule type" value="Genomic_DNA"/>
</dbReference>
<dbReference type="InterPro" id="IPR027417">
    <property type="entry name" value="P-loop_NTPase"/>
</dbReference>
<evidence type="ECO:0000259" key="1">
    <source>
        <dbReference type="Pfam" id="PF00485"/>
    </source>
</evidence>
<dbReference type="Pfam" id="PF00485">
    <property type="entry name" value="PRK"/>
    <property type="match status" value="1"/>
</dbReference>
<name>A0ABT1C6D1_9HYPH</name>
<dbReference type="InterPro" id="IPR006083">
    <property type="entry name" value="PRK/URK"/>
</dbReference>
<feature type="domain" description="Phosphoribulokinase/uridine kinase" evidence="1">
    <location>
        <begin position="31"/>
        <end position="173"/>
    </location>
</feature>
<gene>
    <name evidence="2" type="ORF">NGM99_11405</name>
</gene>
<dbReference type="SUPFAM" id="SSF52540">
    <property type="entry name" value="P-loop containing nucleoside triphosphate hydrolases"/>
    <property type="match status" value="1"/>
</dbReference>
<comment type="caution">
    <text evidence="2">The sequence shown here is derived from an EMBL/GenBank/DDBJ whole genome shotgun (WGS) entry which is preliminary data.</text>
</comment>